<evidence type="ECO:0000256" key="4">
    <source>
        <dbReference type="ARBA" id="ARBA00023239"/>
    </source>
</evidence>
<accession>A0A1I7Y4L5</accession>
<protein>
    <submittedName>
        <fullName evidence="7">Pseudouridine-5'-phosphate glycosidase</fullName>
    </submittedName>
</protein>
<keyword evidence="6" id="KW-1185">Reference proteome</keyword>
<dbReference type="SUPFAM" id="SSF110581">
    <property type="entry name" value="Indigoidine synthase A-like"/>
    <property type="match status" value="1"/>
</dbReference>
<evidence type="ECO:0000256" key="5">
    <source>
        <dbReference type="ARBA" id="ARBA00023295"/>
    </source>
</evidence>
<dbReference type="AlphaFoldDB" id="A0A1I7Y4L5"/>
<name>A0A1I7Y4L5_9BILA</name>
<reference evidence="7" key="1">
    <citation type="submission" date="2016-11" db="UniProtKB">
        <authorList>
            <consortium name="WormBaseParasite"/>
        </authorList>
    </citation>
    <scope>IDENTIFICATION</scope>
</reference>
<organism evidence="6 7">
    <name type="scientific">Steinernema glaseri</name>
    <dbReference type="NCBI Taxonomy" id="37863"/>
    <lineage>
        <taxon>Eukaryota</taxon>
        <taxon>Metazoa</taxon>
        <taxon>Ecdysozoa</taxon>
        <taxon>Nematoda</taxon>
        <taxon>Chromadorea</taxon>
        <taxon>Rhabditida</taxon>
        <taxon>Tylenchina</taxon>
        <taxon>Panagrolaimomorpha</taxon>
        <taxon>Strongyloidoidea</taxon>
        <taxon>Steinernematidae</taxon>
        <taxon>Steinernema</taxon>
    </lineage>
</organism>
<dbReference type="GO" id="GO:0016798">
    <property type="term" value="F:hydrolase activity, acting on glycosyl bonds"/>
    <property type="evidence" value="ECO:0007669"/>
    <property type="project" value="UniProtKB-KW"/>
</dbReference>
<keyword evidence="1" id="KW-0479">Metal-binding</keyword>
<evidence type="ECO:0000256" key="1">
    <source>
        <dbReference type="ARBA" id="ARBA00022723"/>
    </source>
</evidence>
<dbReference type="WBParaSite" id="L893_g12554.t2">
    <property type="protein sequence ID" value="L893_g12554.t2"/>
    <property type="gene ID" value="L893_g12554"/>
</dbReference>
<dbReference type="Gene3D" id="3.40.1790.10">
    <property type="entry name" value="Indigoidine synthase domain"/>
    <property type="match status" value="1"/>
</dbReference>
<dbReference type="Proteomes" id="UP000095287">
    <property type="component" value="Unplaced"/>
</dbReference>
<sequence>MLRAVRHGLKISAEVRQALHEKRGVVALESTVITHGLPQPTNIETAKSLENIVRENGAVPATIGLLNGEVHVGLTFSQIEQIADPSASAVKVSQRDIPFAMAKKLHGGTTVAATMFLANLAGIRVFATGGIGGVHRDAEDSFDISADLIELSRTPVAVVCAGVKSILDVGKTLEFMETHGVGVVVHGKSKSFPGFFVPETDFQAPYNSESLEEIAAIIKHGRSLNMSNGMVIACPIPQEHVAADPTLIENAIQKAVKEAKKQKIVAKEVTPYILQRVNDITKGRSMKSNIALLENNARIGAKLSVLLAGRSEPESESSPVRAKAQVPKRKVEKKPKVVCIGGTNLDFEAHTDYLKHKSNVGVVALPREHQSYIYYLNCTKNETKALLNK</sequence>
<dbReference type="InterPro" id="IPR007342">
    <property type="entry name" value="PsuG"/>
</dbReference>
<evidence type="ECO:0000256" key="3">
    <source>
        <dbReference type="ARBA" id="ARBA00023211"/>
    </source>
</evidence>
<keyword evidence="3" id="KW-0464">Manganese</keyword>
<evidence type="ECO:0000313" key="7">
    <source>
        <dbReference type="WBParaSite" id="L893_g12554.t2"/>
    </source>
</evidence>
<proteinExistence type="inferred from homology"/>
<dbReference type="PANTHER" id="PTHR42909:SF1">
    <property type="entry name" value="CARBOHYDRATE KINASE PFKB DOMAIN-CONTAINING PROTEIN"/>
    <property type="match status" value="1"/>
</dbReference>
<dbReference type="GO" id="GO:0005737">
    <property type="term" value="C:cytoplasm"/>
    <property type="evidence" value="ECO:0007669"/>
    <property type="project" value="TreeGrafter"/>
</dbReference>
<dbReference type="PANTHER" id="PTHR42909">
    <property type="entry name" value="ZGC:136858"/>
    <property type="match status" value="1"/>
</dbReference>
<keyword evidence="5" id="KW-0326">Glycosidase</keyword>
<keyword evidence="2" id="KW-0378">Hydrolase</keyword>
<evidence type="ECO:0000256" key="2">
    <source>
        <dbReference type="ARBA" id="ARBA00022801"/>
    </source>
</evidence>
<evidence type="ECO:0000313" key="6">
    <source>
        <dbReference type="Proteomes" id="UP000095287"/>
    </source>
</evidence>
<dbReference type="HAMAP" id="MF_01876">
    <property type="entry name" value="PsiMP_glycosidase"/>
    <property type="match status" value="1"/>
</dbReference>
<dbReference type="InterPro" id="IPR022830">
    <property type="entry name" value="Indigdn_synthA-like"/>
</dbReference>
<dbReference type="GO" id="GO:0046872">
    <property type="term" value="F:metal ion binding"/>
    <property type="evidence" value="ECO:0007669"/>
    <property type="project" value="UniProtKB-KW"/>
</dbReference>
<dbReference type="GO" id="GO:0004730">
    <property type="term" value="F:pseudouridylate synthase activity"/>
    <property type="evidence" value="ECO:0007669"/>
    <property type="project" value="InterPro"/>
</dbReference>
<dbReference type="Pfam" id="PF04227">
    <property type="entry name" value="Indigoidine_A"/>
    <property type="match status" value="1"/>
</dbReference>
<keyword evidence="4" id="KW-0456">Lyase</keyword>